<organism evidence="2 3">
    <name type="scientific">Escherichia coli</name>
    <dbReference type="NCBI Taxonomy" id="562"/>
    <lineage>
        <taxon>Bacteria</taxon>
        <taxon>Pseudomonadati</taxon>
        <taxon>Pseudomonadota</taxon>
        <taxon>Gammaproteobacteria</taxon>
        <taxon>Enterobacterales</taxon>
        <taxon>Enterobacteriaceae</taxon>
        <taxon>Escherichia</taxon>
    </lineage>
</organism>
<sequence length="102" mass="11313">MTGERLFSVVVRQSSGQRTEKTFSLPVMLYRGVFRAGETYHPGDTVTWGGSLWHCNSMTEDKPEKLIHQPGPWLQNVGGMQEAENDGITDTGRDQGTSACRP</sequence>
<protein>
    <submittedName>
        <fullName evidence="2">Putative phage portal protein</fullName>
    </submittedName>
</protein>
<gene>
    <name evidence="2" type="ORF">NCTC8960_05610</name>
</gene>
<feature type="region of interest" description="Disordered" evidence="1">
    <location>
        <begin position="76"/>
        <end position="102"/>
    </location>
</feature>
<dbReference type="Proteomes" id="UP000255057">
    <property type="component" value="Unassembled WGS sequence"/>
</dbReference>
<accession>A0A377EQH6</accession>
<evidence type="ECO:0000313" key="2">
    <source>
        <dbReference type="EMBL" id="STN15192.1"/>
    </source>
</evidence>
<proteinExistence type="predicted"/>
<evidence type="ECO:0000313" key="3">
    <source>
        <dbReference type="Proteomes" id="UP000255057"/>
    </source>
</evidence>
<name>A0A377EQH6_ECOLX</name>
<dbReference type="AlphaFoldDB" id="A0A377EQH6"/>
<evidence type="ECO:0000256" key="1">
    <source>
        <dbReference type="SAM" id="MobiDB-lite"/>
    </source>
</evidence>
<dbReference type="EMBL" id="UGFO01000006">
    <property type="protein sequence ID" value="STN15192.1"/>
    <property type="molecule type" value="Genomic_DNA"/>
</dbReference>
<reference evidence="2 3" key="1">
    <citation type="submission" date="2018-06" db="EMBL/GenBank/DDBJ databases">
        <authorList>
            <consortium name="Pathogen Informatics"/>
            <person name="Doyle S."/>
        </authorList>
    </citation>
    <scope>NUCLEOTIDE SEQUENCE [LARGE SCALE GENOMIC DNA]</scope>
    <source>
        <strain evidence="2 3">NCTC8960</strain>
    </source>
</reference>